<dbReference type="OMA" id="RFHWYIR"/>
<organism evidence="2 3">
    <name type="scientific">Caenorhabditis japonica</name>
    <dbReference type="NCBI Taxonomy" id="281687"/>
    <lineage>
        <taxon>Eukaryota</taxon>
        <taxon>Metazoa</taxon>
        <taxon>Ecdysozoa</taxon>
        <taxon>Nematoda</taxon>
        <taxon>Chromadorea</taxon>
        <taxon>Rhabditida</taxon>
        <taxon>Rhabditina</taxon>
        <taxon>Rhabditomorpha</taxon>
        <taxon>Rhabditoidea</taxon>
        <taxon>Rhabditidae</taxon>
        <taxon>Peloderinae</taxon>
        <taxon>Caenorhabditis</taxon>
    </lineage>
</organism>
<accession>A0A8R1HX75</accession>
<dbReference type="EnsemblMetazoa" id="CJA08823.1">
    <property type="protein sequence ID" value="CJA08823.1"/>
    <property type="gene ID" value="WBGene00128026"/>
</dbReference>
<feature type="transmembrane region" description="Helical" evidence="1">
    <location>
        <begin position="57"/>
        <end position="80"/>
    </location>
</feature>
<feature type="transmembrane region" description="Helical" evidence="1">
    <location>
        <begin position="92"/>
        <end position="115"/>
    </location>
</feature>
<dbReference type="Proteomes" id="UP000005237">
    <property type="component" value="Unassembled WGS sequence"/>
</dbReference>
<evidence type="ECO:0000313" key="3">
    <source>
        <dbReference type="Proteomes" id="UP000005237"/>
    </source>
</evidence>
<feature type="transmembrane region" description="Helical" evidence="1">
    <location>
        <begin position="122"/>
        <end position="141"/>
    </location>
</feature>
<protein>
    <submittedName>
        <fullName evidence="2">Uncharacterized protein</fullName>
    </submittedName>
</protein>
<keyword evidence="1" id="KW-1133">Transmembrane helix</keyword>
<reference evidence="2" key="2">
    <citation type="submission" date="2022-06" db="UniProtKB">
        <authorList>
            <consortium name="EnsemblMetazoa"/>
        </authorList>
    </citation>
    <scope>IDENTIFICATION</scope>
    <source>
        <strain evidence="2">DF5081</strain>
    </source>
</reference>
<keyword evidence="1" id="KW-0812">Transmembrane</keyword>
<sequence length="215" mass="23838">MSSSIVSCSTDFDASVMLKPSSSQMFGPIDCHVARREQRRHRLAPDRLCCGALRPQTAAYLICIAALHEITFGTILVFASDYGEQESWYHNAQWLVILTCRLLQFPSCLIALFGIRNNNPAFIVPFMLSQVSLGSYADLHTYIQLVSKCSGFAPIATTSPILLIVIPILVYAVVLMFFIYNMYMIVKCITVIRGSGVEGGPSQPSERSVNDDLFL</sequence>
<keyword evidence="3" id="KW-1185">Reference proteome</keyword>
<evidence type="ECO:0000313" key="2">
    <source>
        <dbReference type="EnsemblMetazoa" id="CJA08823.1"/>
    </source>
</evidence>
<evidence type="ECO:0000256" key="1">
    <source>
        <dbReference type="SAM" id="Phobius"/>
    </source>
</evidence>
<name>A0A8R1HX75_CAEJA</name>
<proteinExistence type="predicted"/>
<keyword evidence="1" id="KW-0472">Membrane</keyword>
<reference evidence="3" key="1">
    <citation type="submission" date="2010-08" db="EMBL/GenBank/DDBJ databases">
        <authorList>
            <consortium name="Caenorhabditis japonica Sequencing Consortium"/>
            <person name="Wilson R.K."/>
        </authorList>
    </citation>
    <scope>NUCLEOTIDE SEQUENCE [LARGE SCALE GENOMIC DNA]</scope>
    <source>
        <strain evidence="3">DF5081</strain>
    </source>
</reference>
<dbReference type="AlphaFoldDB" id="A0A8R1HX75"/>
<feature type="transmembrane region" description="Helical" evidence="1">
    <location>
        <begin position="161"/>
        <end position="183"/>
    </location>
</feature>